<feature type="domain" description="NAA35-like TPR repeats" evidence="5">
    <location>
        <begin position="365"/>
        <end position="694"/>
    </location>
</feature>
<keyword evidence="7" id="KW-1185">Reference proteome</keyword>
<dbReference type="PANTHER" id="PTHR21373:SF0">
    <property type="entry name" value="N-ALPHA-ACETYLTRANSFERASE 35, NATC AUXILIARY SUBUNIT"/>
    <property type="match status" value="1"/>
</dbReference>
<accession>A0A9W8B9K2</accession>
<feature type="domain" description="NAA35-like N-terminal" evidence="4">
    <location>
        <begin position="57"/>
        <end position="207"/>
    </location>
</feature>
<reference evidence="6" key="1">
    <citation type="submission" date="2022-07" db="EMBL/GenBank/DDBJ databases">
        <title>Phylogenomic reconstructions and comparative analyses of Kickxellomycotina fungi.</title>
        <authorList>
            <person name="Reynolds N.K."/>
            <person name="Stajich J.E."/>
            <person name="Barry K."/>
            <person name="Grigoriev I.V."/>
            <person name="Crous P."/>
            <person name="Smith M.E."/>
        </authorList>
    </citation>
    <scope>NUCLEOTIDE SEQUENCE</scope>
    <source>
        <strain evidence="6">RSA 567</strain>
    </source>
</reference>
<evidence type="ECO:0000313" key="6">
    <source>
        <dbReference type="EMBL" id="KAJ1982628.1"/>
    </source>
</evidence>
<dbReference type="AlphaFoldDB" id="A0A9W8B9K2"/>
<comment type="similarity">
    <text evidence="2">Belongs to the MAK10 family.</text>
</comment>
<dbReference type="OrthoDB" id="269405at2759"/>
<evidence type="ECO:0000256" key="3">
    <source>
        <dbReference type="ARBA" id="ARBA00022490"/>
    </source>
</evidence>
<organism evidence="6 7">
    <name type="scientific">Dimargaris verticillata</name>
    <dbReference type="NCBI Taxonomy" id="2761393"/>
    <lineage>
        <taxon>Eukaryota</taxon>
        <taxon>Fungi</taxon>
        <taxon>Fungi incertae sedis</taxon>
        <taxon>Zoopagomycota</taxon>
        <taxon>Kickxellomycotina</taxon>
        <taxon>Dimargaritomycetes</taxon>
        <taxon>Dimargaritales</taxon>
        <taxon>Dimargaritaceae</taxon>
        <taxon>Dimargaris</taxon>
    </lineage>
</organism>
<dbReference type="Proteomes" id="UP001151582">
    <property type="component" value="Unassembled WGS sequence"/>
</dbReference>
<evidence type="ECO:0000259" key="5">
    <source>
        <dbReference type="Pfam" id="PF25789"/>
    </source>
</evidence>
<dbReference type="GO" id="GO:0031417">
    <property type="term" value="C:NatC complex"/>
    <property type="evidence" value="ECO:0007669"/>
    <property type="project" value="InterPro"/>
</dbReference>
<comment type="caution">
    <text evidence="6">The sequence shown here is derived from an EMBL/GenBank/DDBJ whole genome shotgun (WGS) entry which is preliminary data.</text>
</comment>
<dbReference type="EMBL" id="JANBQB010000084">
    <property type="protein sequence ID" value="KAJ1982628.1"/>
    <property type="molecule type" value="Genomic_DNA"/>
</dbReference>
<evidence type="ECO:0000259" key="4">
    <source>
        <dbReference type="Pfam" id="PF04112"/>
    </source>
</evidence>
<evidence type="ECO:0000256" key="1">
    <source>
        <dbReference type="ARBA" id="ARBA00004496"/>
    </source>
</evidence>
<dbReference type="InterPro" id="IPR007244">
    <property type="entry name" value="Naa35_N"/>
</dbReference>
<evidence type="ECO:0000313" key="7">
    <source>
        <dbReference type="Proteomes" id="UP001151582"/>
    </source>
</evidence>
<keyword evidence="3" id="KW-0963">Cytoplasm</keyword>
<protein>
    <submittedName>
        <fullName evidence="6">N-alpha-acetyltransferase, non-catalitic subunit</fullName>
    </submittedName>
</protein>
<dbReference type="InterPro" id="IPR057983">
    <property type="entry name" value="NAA35-like_N"/>
</dbReference>
<dbReference type="PANTHER" id="PTHR21373">
    <property type="entry name" value="GLUCOSE REPRESSIBLE PROTEIN MAK10"/>
    <property type="match status" value="1"/>
</dbReference>
<comment type="subcellular location">
    <subcellularLocation>
        <location evidence="1">Cytoplasm</location>
    </subcellularLocation>
</comment>
<dbReference type="Pfam" id="PF25789">
    <property type="entry name" value="TPR_NAA35"/>
    <property type="match status" value="1"/>
</dbReference>
<dbReference type="InterPro" id="IPR057982">
    <property type="entry name" value="TPR_NAA35"/>
</dbReference>
<gene>
    <name evidence="6" type="primary">MAK10</name>
    <name evidence="6" type="ORF">H4R34_001647</name>
</gene>
<dbReference type="Pfam" id="PF04112">
    <property type="entry name" value="Mak10"/>
    <property type="match status" value="1"/>
</dbReference>
<sequence length="763" mass="86511">MNSPLPHHIPHGWVDITPLFREATHGKQMQTHIVLHMTTTGEAQFKAFLSGSKMQLGELLMASGFELLDAMSALEIMDPKMDSGMASVADSAQSLRFDWATPLSSPQALWVMDTFMACEVTWHTGFSLVQTVLTCIYYPYISQMTFEGLTALADSQPHNFLLYVYLVITTKCIRLVSHEMRKGNVYEDEDFSTATYGQSFAEQILPHQVPALLAQATALVQSLAESHAADPHQCRIYRAMHNRFEVRAKLFDFFNLLASPTRATMPQCHQMATLIRILVASDIGVQQTYALGTAIPGAFSKQCACRYSGHMPPRPVDILGIPSATQWLLGMLSAMIRTTSPHHVGSPEGLTIFLQLLQYGTAPLAPFVRSWLISVIASWDSVLDCYSHRNVVIDSIHMFSCPEMHILPLARAKDYAARMNDFHPALMDKQYEASARFLAWVVEPYFGIYRSYCQNRPRQRRLLHKLVTEWETVHLEALSLERQDAQLAELTVRASVKGPIRENRAFSAWAYDIKLGLMVEFVLDAFGLDLYSPFEYVIGYWYADYLVNMRLNNAQSLLGQLQQRRDRLTDASEDAHRITESIGFLTYRTTYLALSRELCRGLVMLLAGLQRLDQHDACSYGLTTGDAYFNCRFRLFMMVQTPTYLPYSEWAQVDKHFSQTEPGVLLDTAHRHFEQSDGYARDALSLIANDANHDFSIDHGLQHHVLAMQETARINRSTVLWVRTKYDECPEVLAANRWVTWADGGHPMAPDYLRCRPITPPPP</sequence>
<proteinExistence type="inferred from homology"/>
<evidence type="ECO:0000256" key="2">
    <source>
        <dbReference type="ARBA" id="ARBA00006289"/>
    </source>
</evidence>
<name>A0A9W8B9K2_9FUNG</name>